<proteinExistence type="predicted"/>
<evidence type="ECO:0000256" key="1">
    <source>
        <dbReference type="SAM" id="MobiDB-lite"/>
    </source>
</evidence>
<feature type="region of interest" description="Disordered" evidence="1">
    <location>
        <begin position="419"/>
        <end position="446"/>
    </location>
</feature>
<dbReference type="RefSeq" id="WP_337712182.1">
    <property type="nucleotide sequence ID" value="NZ_JBBEGL010000001.1"/>
</dbReference>
<sequence length="467" mass="48736">MPRRGRHRSSLPARLIAAVAALLVTLGVVVVAGSAAADDSGGGGVLSALTGGEDSGSDADDSGDDGSGGDDADGSGDADGSDDADGSGGTDETGDGDAQDEADGGSDAPSDEQREQDGQQDGQDGRDDRRSDRMDRERPAEDVGEVRGDGGGAAAEAAAAADPFPGRDQIAPAGEDDYVAIADVEPSGNIGDGGQFRGGSYTVDCGVSDHNNSDNYMAAPGKRNGAQHVHDYVGNRTTDADSDETSLQEGATSCGNGDQSTFFWPVLRDLNGTGPDVGRDGGSLDGNVGSILTPRSAQLTFRGHGDRPVQAMPAHLMIIMGNAKAGAQDQKNANAKYTCTGQEQRVTDRYPICGPGSRLVRMLDYPSCWDGENLETEDLRSHMSYPDERGNCERDEVPVPALRITLTYDQPEGRAFSIDSFPNEQHSPTTDHSDYENIATEEQSRRGAECINENLRCADITRDGTGG</sequence>
<organism evidence="3 4">
    <name type="scientific">Actinomycetospora aeridis</name>
    <dbReference type="NCBI Taxonomy" id="3129231"/>
    <lineage>
        <taxon>Bacteria</taxon>
        <taxon>Bacillati</taxon>
        <taxon>Actinomycetota</taxon>
        <taxon>Actinomycetes</taxon>
        <taxon>Pseudonocardiales</taxon>
        <taxon>Pseudonocardiaceae</taxon>
        <taxon>Actinomycetospora</taxon>
    </lineage>
</organism>
<feature type="compositionally biased region" description="Acidic residues" evidence="1">
    <location>
        <begin position="92"/>
        <end position="104"/>
    </location>
</feature>
<evidence type="ECO:0000313" key="4">
    <source>
        <dbReference type="Proteomes" id="UP001370100"/>
    </source>
</evidence>
<gene>
    <name evidence="3" type="ORF">WCD41_04605</name>
</gene>
<dbReference type="EMBL" id="JBBEGL010000001">
    <property type="protein sequence ID" value="MEJ2885719.1"/>
    <property type="molecule type" value="Genomic_DNA"/>
</dbReference>
<keyword evidence="4" id="KW-1185">Reference proteome</keyword>
<comment type="caution">
    <text evidence="3">The sequence shown here is derived from an EMBL/GenBank/DDBJ whole genome shotgun (WGS) entry which is preliminary data.</text>
</comment>
<dbReference type="PANTHER" id="PTHR43662:SF3">
    <property type="entry name" value="DOMAIN PROTEIN, PUTATIVE (AFU_ORTHOLOGUE AFUA_6G11970)-RELATED"/>
    <property type="match status" value="1"/>
</dbReference>
<evidence type="ECO:0000259" key="2">
    <source>
        <dbReference type="Pfam" id="PF09362"/>
    </source>
</evidence>
<dbReference type="Proteomes" id="UP001370100">
    <property type="component" value="Unassembled WGS sequence"/>
</dbReference>
<feature type="domain" description="DUF1996" evidence="2">
    <location>
        <begin position="220"/>
        <end position="412"/>
    </location>
</feature>
<name>A0ABU8N187_9PSEU</name>
<feature type="compositionally biased region" description="Acidic residues" evidence="1">
    <location>
        <begin position="55"/>
        <end position="85"/>
    </location>
</feature>
<reference evidence="3 4" key="1">
    <citation type="submission" date="2024-03" db="EMBL/GenBank/DDBJ databases">
        <title>Actinomycetospora sp. OC33-EN06, a novel actinomycete isolated from wild orchid (Aerides multiflora).</title>
        <authorList>
            <person name="Suriyachadkun C."/>
        </authorList>
    </citation>
    <scope>NUCLEOTIDE SEQUENCE [LARGE SCALE GENOMIC DNA]</scope>
    <source>
        <strain evidence="3 4">OC33-EN06</strain>
    </source>
</reference>
<accession>A0ABU8N187</accession>
<feature type="region of interest" description="Disordered" evidence="1">
    <location>
        <begin position="35"/>
        <end position="171"/>
    </location>
</feature>
<feature type="compositionally biased region" description="Basic and acidic residues" evidence="1">
    <location>
        <begin position="111"/>
        <end position="148"/>
    </location>
</feature>
<dbReference type="PANTHER" id="PTHR43662">
    <property type="match status" value="1"/>
</dbReference>
<dbReference type="Pfam" id="PF09362">
    <property type="entry name" value="DUF1996"/>
    <property type="match status" value="1"/>
</dbReference>
<protein>
    <submittedName>
        <fullName evidence="3">DUF1996 domain-containing protein</fullName>
    </submittedName>
</protein>
<dbReference type="InterPro" id="IPR018535">
    <property type="entry name" value="DUF1996"/>
</dbReference>
<evidence type="ECO:0000313" key="3">
    <source>
        <dbReference type="EMBL" id="MEJ2885719.1"/>
    </source>
</evidence>